<reference evidence="1" key="1">
    <citation type="journal article" date="2015" name="Nature">
        <title>Complex archaea that bridge the gap between prokaryotes and eukaryotes.</title>
        <authorList>
            <person name="Spang A."/>
            <person name="Saw J.H."/>
            <person name="Jorgensen S.L."/>
            <person name="Zaremba-Niedzwiedzka K."/>
            <person name="Martijn J."/>
            <person name="Lind A.E."/>
            <person name="van Eijk R."/>
            <person name="Schleper C."/>
            <person name="Guy L."/>
            <person name="Ettema T.J."/>
        </authorList>
    </citation>
    <scope>NUCLEOTIDE SEQUENCE</scope>
</reference>
<protein>
    <recommendedName>
        <fullName evidence="2">Primase C-terminal 1 domain-containing protein</fullName>
    </recommendedName>
</protein>
<organism evidence="1">
    <name type="scientific">marine sediment metagenome</name>
    <dbReference type="NCBI Taxonomy" id="412755"/>
    <lineage>
        <taxon>unclassified sequences</taxon>
        <taxon>metagenomes</taxon>
        <taxon>ecological metagenomes</taxon>
    </lineage>
</organism>
<name>A0A0F9P673_9ZZZZ</name>
<sequence length="340" mass="40293">PFRVMFNSKQDAIRDINKYKDFSNIYHSIYGFRETEVIFTREGPNYETANIGRVVLDLDSYIKYNGDEYYVENGIDSVRKVEKWAKELNLLRQYRFSGGGFYAIFSAKGHPLKLRDFEINLQNDLEIDIDESTIGDTARMMRVTNSFNFKNKRRCYCIPITIEELELPFEKIRELAQKPRINKRYIYGKETYDFSNCKIDQNKIKLKQIKIDLKENIEANDILEEYGWDQSDFCDAVKRILSKGHIGNYLRYELIKYFKSVVKVDLKDTIRVMVALLKKEGKHSFHEKQAIYIYRRNYVFNPEKLKGLGYCSPDCDRSCMGWRYLDKKLKDVIENGIGIR</sequence>
<comment type="caution">
    <text evidence="1">The sequence shown here is derived from an EMBL/GenBank/DDBJ whole genome shotgun (WGS) entry which is preliminary data.</text>
</comment>
<dbReference type="EMBL" id="LAZR01005867">
    <property type="protein sequence ID" value="KKM96545.1"/>
    <property type="molecule type" value="Genomic_DNA"/>
</dbReference>
<feature type="non-terminal residue" evidence="1">
    <location>
        <position position="1"/>
    </location>
</feature>
<proteinExistence type="predicted"/>
<evidence type="ECO:0000313" key="1">
    <source>
        <dbReference type="EMBL" id="KKM96545.1"/>
    </source>
</evidence>
<gene>
    <name evidence="1" type="ORF">LCGC14_1177100</name>
</gene>
<evidence type="ECO:0008006" key="2">
    <source>
        <dbReference type="Google" id="ProtNLM"/>
    </source>
</evidence>
<dbReference type="AlphaFoldDB" id="A0A0F9P673"/>
<accession>A0A0F9P673</accession>